<dbReference type="InterPro" id="IPR013325">
    <property type="entry name" value="RNA_pol_sigma_r2"/>
</dbReference>
<keyword evidence="2" id="KW-0805">Transcription regulation</keyword>
<evidence type="ECO:0000313" key="8">
    <source>
        <dbReference type="EMBL" id="GAA1664464.1"/>
    </source>
</evidence>
<name>A0ABN2G300_9ACTN</name>
<dbReference type="Proteomes" id="UP001500280">
    <property type="component" value="Unassembled WGS sequence"/>
</dbReference>
<evidence type="ECO:0000259" key="6">
    <source>
        <dbReference type="Pfam" id="PF04542"/>
    </source>
</evidence>
<dbReference type="PANTHER" id="PTHR43133">
    <property type="entry name" value="RNA POLYMERASE ECF-TYPE SIGMA FACTO"/>
    <property type="match status" value="1"/>
</dbReference>
<accession>A0ABN2G300</accession>
<evidence type="ECO:0000313" key="9">
    <source>
        <dbReference type="Proteomes" id="UP001500280"/>
    </source>
</evidence>
<dbReference type="InterPro" id="IPR013324">
    <property type="entry name" value="RNA_pol_sigma_r3/r4-like"/>
</dbReference>
<comment type="caution">
    <text evidence="8">The sequence shown here is derived from an EMBL/GenBank/DDBJ whole genome shotgun (WGS) entry which is preliminary data.</text>
</comment>
<dbReference type="InterPro" id="IPR014325">
    <property type="entry name" value="RNA_pol_sigma-E_actinobac"/>
</dbReference>
<protein>
    <submittedName>
        <fullName evidence="8">SigE family RNA polymerase sigma factor</fullName>
    </submittedName>
</protein>
<sequence length="185" mass="20736">MTIKDSTLTLRAGETGPPVTSSEGFDAFVAARSGRLLRTAYLLTHDHALAEDLVQTALAKAWFAWSRIERDNPEPYVRKIMVNTYASWWRRRWNHEIPSDELPETDSTAGPEYEGDLWAALQRLPRRQRAVIVLRYYEDLTEAETARLLGTSVGTVKSQASKAVAKLRLDPALLSGAPATQETPR</sequence>
<comment type="similarity">
    <text evidence="1">Belongs to the sigma-70 factor family. ECF subfamily.</text>
</comment>
<dbReference type="Gene3D" id="1.10.1740.10">
    <property type="match status" value="1"/>
</dbReference>
<keyword evidence="4" id="KW-0238">DNA-binding</keyword>
<evidence type="ECO:0000256" key="3">
    <source>
        <dbReference type="ARBA" id="ARBA00023082"/>
    </source>
</evidence>
<dbReference type="Pfam" id="PF04542">
    <property type="entry name" value="Sigma70_r2"/>
    <property type="match status" value="1"/>
</dbReference>
<dbReference type="InterPro" id="IPR013249">
    <property type="entry name" value="RNA_pol_sigma70_r4_t2"/>
</dbReference>
<dbReference type="SUPFAM" id="SSF88946">
    <property type="entry name" value="Sigma2 domain of RNA polymerase sigma factors"/>
    <property type="match status" value="1"/>
</dbReference>
<dbReference type="Gene3D" id="1.10.10.10">
    <property type="entry name" value="Winged helix-like DNA-binding domain superfamily/Winged helix DNA-binding domain"/>
    <property type="match status" value="1"/>
</dbReference>
<evidence type="ECO:0000256" key="1">
    <source>
        <dbReference type="ARBA" id="ARBA00010641"/>
    </source>
</evidence>
<proteinExistence type="inferred from homology"/>
<feature type="domain" description="RNA polymerase sigma factor 70 region 4 type 2" evidence="7">
    <location>
        <begin position="116"/>
        <end position="167"/>
    </location>
</feature>
<dbReference type="NCBIfam" id="TIGR02983">
    <property type="entry name" value="SigE-fam_strep"/>
    <property type="match status" value="1"/>
</dbReference>
<dbReference type="InterPro" id="IPR007627">
    <property type="entry name" value="RNA_pol_sigma70_r2"/>
</dbReference>
<dbReference type="CDD" id="cd06171">
    <property type="entry name" value="Sigma70_r4"/>
    <property type="match status" value="1"/>
</dbReference>
<gene>
    <name evidence="8" type="ORF">GCM10009745_02810</name>
</gene>
<evidence type="ECO:0000259" key="7">
    <source>
        <dbReference type="Pfam" id="PF08281"/>
    </source>
</evidence>
<dbReference type="InterPro" id="IPR039425">
    <property type="entry name" value="RNA_pol_sigma-70-like"/>
</dbReference>
<dbReference type="PANTHER" id="PTHR43133:SF50">
    <property type="entry name" value="ECF RNA POLYMERASE SIGMA FACTOR SIGM"/>
    <property type="match status" value="1"/>
</dbReference>
<keyword evidence="5" id="KW-0804">Transcription</keyword>
<dbReference type="SUPFAM" id="SSF88659">
    <property type="entry name" value="Sigma3 and sigma4 domains of RNA polymerase sigma factors"/>
    <property type="match status" value="1"/>
</dbReference>
<keyword evidence="9" id="KW-1185">Reference proteome</keyword>
<keyword evidence="3" id="KW-0731">Sigma factor</keyword>
<organism evidence="8 9">
    <name type="scientific">Kribbella yunnanensis</name>
    <dbReference type="NCBI Taxonomy" id="190194"/>
    <lineage>
        <taxon>Bacteria</taxon>
        <taxon>Bacillati</taxon>
        <taxon>Actinomycetota</taxon>
        <taxon>Actinomycetes</taxon>
        <taxon>Propionibacteriales</taxon>
        <taxon>Kribbellaceae</taxon>
        <taxon>Kribbella</taxon>
    </lineage>
</organism>
<dbReference type="Pfam" id="PF08281">
    <property type="entry name" value="Sigma70_r4_2"/>
    <property type="match status" value="1"/>
</dbReference>
<dbReference type="InterPro" id="IPR014284">
    <property type="entry name" value="RNA_pol_sigma-70_dom"/>
</dbReference>
<evidence type="ECO:0000256" key="4">
    <source>
        <dbReference type="ARBA" id="ARBA00023125"/>
    </source>
</evidence>
<dbReference type="EMBL" id="BAAANF010000002">
    <property type="protein sequence ID" value="GAA1664464.1"/>
    <property type="molecule type" value="Genomic_DNA"/>
</dbReference>
<evidence type="ECO:0000256" key="2">
    <source>
        <dbReference type="ARBA" id="ARBA00023015"/>
    </source>
</evidence>
<dbReference type="InterPro" id="IPR036388">
    <property type="entry name" value="WH-like_DNA-bd_sf"/>
</dbReference>
<evidence type="ECO:0000256" key="5">
    <source>
        <dbReference type="ARBA" id="ARBA00023163"/>
    </source>
</evidence>
<reference evidence="8 9" key="1">
    <citation type="journal article" date="2019" name="Int. J. Syst. Evol. Microbiol.">
        <title>The Global Catalogue of Microorganisms (GCM) 10K type strain sequencing project: providing services to taxonomists for standard genome sequencing and annotation.</title>
        <authorList>
            <consortium name="The Broad Institute Genomics Platform"/>
            <consortium name="The Broad Institute Genome Sequencing Center for Infectious Disease"/>
            <person name="Wu L."/>
            <person name="Ma J."/>
        </authorList>
    </citation>
    <scope>NUCLEOTIDE SEQUENCE [LARGE SCALE GENOMIC DNA]</scope>
    <source>
        <strain evidence="8 9">JCM 14307</strain>
    </source>
</reference>
<feature type="domain" description="RNA polymerase sigma-70 region 2" evidence="6">
    <location>
        <begin position="32"/>
        <end position="93"/>
    </location>
</feature>
<dbReference type="NCBIfam" id="TIGR02937">
    <property type="entry name" value="sigma70-ECF"/>
    <property type="match status" value="1"/>
</dbReference>